<dbReference type="UniPathway" id="UPA00009"/>
<reference evidence="9 10" key="1">
    <citation type="journal article" date="2006" name="Science">
        <title>The genome of black cottonwood, Populus trichocarpa (Torr. &amp; Gray).</title>
        <authorList>
            <person name="Tuskan G.A."/>
            <person name="Difazio S."/>
            <person name="Jansson S."/>
            <person name="Bohlmann J."/>
            <person name="Grigoriev I."/>
            <person name="Hellsten U."/>
            <person name="Putnam N."/>
            <person name="Ralph S."/>
            <person name="Rombauts S."/>
            <person name="Salamov A."/>
            <person name="Schein J."/>
            <person name="Sterck L."/>
            <person name="Aerts A."/>
            <person name="Bhalerao R.R."/>
            <person name="Bhalerao R.P."/>
            <person name="Blaudez D."/>
            <person name="Boerjan W."/>
            <person name="Brun A."/>
            <person name="Brunner A."/>
            <person name="Busov V."/>
            <person name="Campbell M."/>
            <person name="Carlson J."/>
            <person name="Chalot M."/>
            <person name="Chapman J."/>
            <person name="Chen G.L."/>
            <person name="Cooper D."/>
            <person name="Coutinho P.M."/>
            <person name="Couturier J."/>
            <person name="Covert S."/>
            <person name="Cronk Q."/>
            <person name="Cunningham R."/>
            <person name="Davis J."/>
            <person name="Degroeve S."/>
            <person name="Dejardin A."/>
            <person name="Depamphilis C."/>
            <person name="Detter J."/>
            <person name="Dirks B."/>
            <person name="Dubchak I."/>
            <person name="Duplessis S."/>
            <person name="Ehlting J."/>
            <person name="Ellis B."/>
            <person name="Gendler K."/>
            <person name="Goodstein D."/>
            <person name="Gribskov M."/>
            <person name="Grimwood J."/>
            <person name="Groover A."/>
            <person name="Gunter L."/>
            <person name="Hamberger B."/>
            <person name="Heinze B."/>
            <person name="Helariutta Y."/>
            <person name="Henrissat B."/>
            <person name="Holligan D."/>
            <person name="Holt R."/>
            <person name="Huang W."/>
            <person name="Islam-Faridi N."/>
            <person name="Jones S."/>
            <person name="Jones-Rhoades M."/>
            <person name="Jorgensen R."/>
            <person name="Joshi C."/>
            <person name="Kangasjarvi J."/>
            <person name="Karlsson J."/>
            <person name="Kelleher C."/>
            <person name="Kirkpatrick R."/>
            <person name="Kirst M."/>
            <person name="Kohler A."/>
            <person name="Kalluri U."/>
            <person name="Larimer F."/>
            <person name="Leebens-Mack J."/>
            <person name="Leple J.C."/>
            <person name="Locascio P."/>
            <person name="Lou Y."/>
            <person name="Lucas S."/>
            <person name="Martin F."/>
            <person name="Montanini B."/>
            <person name="Napoli C."/>
            <person name="Nelson D.R."/>
            <person name="Nelson C."/>
            <person name="Nieminen K."/>
            <person name="Nilsson O."/>
            <person name="Pereda V."/>
            <person name="Peter G."/>
            <person name="Philippe R."/>
            <person name="Pilate G."/>
            <person name="Poliakov A."/>
            <person name="Razumovskaya J."/>
            <person name="Richardson P."/>
            <person name="Rinaldi C."/>
            <person name="Ritland K."/>
            <person name="Rouze P."/>
            <person name="Ryaboy D."/>
            <person name="Schmutz J."/>
            <person name="Schrader J."/>
            <person name="Segerman B."/>
            <person name="Shin H."/>
            <person name="Siddiqui A."/>
            <person name="Sterky F."/>
            <person name="Terry A."/>
            <person name="Tsai C.J."/>
            <person name="Uberbacher E."/>
            <person name="Unneberg P."/>
            <person name="Vahala J."/>
            <person name="Wall K."/>
            <person name="Wessler S."/>
            <person name="Yang G."/>
            <person name="Yin T."/>
            <person name="Douglas C."/>
            <person name="Marra M."/>
            <person name="Sandberg G."/>
            <person name="Van de Peer Y."/>
            <person name="Rokhsar D."/>
        </authorList>
    </citation>
    <scope>NUCLEOTIDE SEQUENCE [LARGE SCALE GENOMIC DNA]</scope>
    <source>
        <strain evidence="10">cv. Nisqually</strain>
    </source>
</reference>
<proteinExistence type="inferred from homology"/>
<dbReference type="PANTHER" id="PTHR48046:SF6">
    <property type="entry name" value="GLYCOSYLTRANSFERASE"/>
    <property type="match status" value="1"/>
</dbReference>
<dbReference type="GO" id="GO:0008194">
    <property type="term" value="F:UDP-glycosyltransferase activity"/>
    <property type="evidence" value="ECO:0000318"/>
    <property type="project" value="GO_Central"/>
</dbReference>
<evidence type="ECO:0000256" key="5">
    <source>
        <dbReference type="ARBA" id="ARBA00047606"/>
    </source>
</evidence>
<dbReference type="SUPFAM" id="SSF53756">
    <property type="entry name" value="UDP-Glycosyltransferase/glycogen phosphorylase"/>
    <property type="match status" value="1"/>
</dbReference>
<name>A0A3N7EVT3_POPTR</name>
<dbReference type="Pfam" id="PF00201">
    <property type="entry name" value="UDPGT"/>
    <property type="match status" value="1"/>
</dbReference>
<evidence type="ECO:0000256" key="7">
    <source>
        <dbReference type="RuleBase" id="RU362057"/>
    </source>
</evidence>
<evidence type="ECO:0000256" key="1">
    <source>
        <dbReference type="ARBA" id="ARBA00004935"/>
    </source>
</evidence>
<dbReference type="EMBL" id="CM009292">
    <property type="protein sequence ID" value="RQO88325.1"/>
    <property type="molecule type" value="Genomic_DNA"/>
</dbReference>
<dbReference type="STRING" id="3694.A0A3N7EVT3"/>
<comment type="pathway">
    <text evidence="1">Pigment biosynthesis; anthocyanin biosynthesis.</text>
</comment>
<dbReference type="GO" id="GO:0009718">
    <property type="term" value="P:anthocyanin-containing compound biosynthetic process"/>
    <property type="evidence" value="ECO:0007669"/>
    <property type="project" value="UniProtKB-UniPathway"/>
</dbReference>
<evidence type="ECO:0000256" key="3">
    <source>
        <dbReference type="ARBA" id="ARBA00022676"/>
    </source>
</evidence>
<evidence type="ECO:0000313" key="10">
    <source>
        <dbReference type="Proteomes" id="UP000006729"/>
    </source>
</evidence>
<gene>
    <name evidence="9" type="ORF">POPTR_003G138200</name>
</gene>
<protein>
    <recommendedName>
        <fullName evidence="7">Glycosyltransferase</fullName>
        <ecNumber evidence="7">2.4.1.-</ecNumber>
    </recommendedName>
</protein>
<dbReference type="InterPro" id="IPR035595">
    <property type="entry name" value="UDP_glycos_trans_CS"/>
</dbReference>
<evidence type="ECO:0000256" key="6">
    <source>
        <dbReference type="RuleBase" id="RU003718"/>
    </source>
</evidence>
<comment type="catalytic activity">
    <reaction evidence="5">
        <text>an anthocyanidin + UDP-alpha-D-glucose + H(+) = an anthocyanidin 3-O-beta-D-glucoside + UDP</text>
        <dbReference type="Rhea" id="RHEA:20093"/>
        <dbReference type="ChEBI" id="CHEBI:15378"/>
        <dbReference type="ChEBI" id="CHEBI:16307"/>
        <dbReference type="ChEBI" id="CHEBI:58223"/>
        <dbReference type="ChEBI" id="CHEBI:58885"/>
        <dbReference type="ChEBI" id="CHEBI:143576"/>
        <dbReference type="EC" id="2.4.1.115"/>
    </reaction>
</comment>
<dbReference type="InParanoid" id="A0A3N7EVT3"/>
<comment type="similarity">
    <text evidence="2 6">Belongs to the UDP-glycosyltransferase family.</text>
</comment>
<evidence type="ECO:0000256" key="4">
    <source>
        <dbReference type="ARBA" id="ARBA00022679"/>
    </source>
</evidence>
<dbReference type="Proteomes" id="UP000006729">
    <property type="component" value="Chromosome 3"/>
</dbReference>
<accession>A0A3N7EVT3</accession>
<keyword evidence="3 6" id="KW-0328">Glycosyltransferase</keyword>
<dbReference type="CDD" id="cd03784">
    <property type="entry name" value="GT1_Gtf-like"/>
    <property type="match status" value="1"/>
</dbReference>
<dbReference type="FunFam" id="3.40.50.2000:FF:000051">
    <property type="entry name" value="Glycosyltransferase"/>
    <property type="match status" value="1"/>
</dbReference>
<feature type="compositionally biased region" description="Polar residues" evidence="8">
    <location>
        <begin position="1"/>
        <end position="24"/>
    </location>
</feature>
<feature type="region of interest" description="Disordered" evidence="8">
    <location>
        <begin position="1"/>
        <end position="33"/>
    </location>
</feature>
<organism evidence="9 10">
    <name type="scientific">Populus trichocarpa</name>
    <name type="common">Western balsam poplar</name>
    <name type="synonym">Populus balsamifera subsp. trichocarpa</name>
    <dbReference type="NCBI Taxonomy" id="3694"/>
    <lineage>
        <taxon>Eukaryota</taxon>
        <taxon>Viridiplantae</taxon>
        <taxon>Streptophyta</taxon>
        <taxon>Embryophyta</taxon>
        <taxon>Tracheophyta</taxon>
        <taxon>Spermatophyta</taxon>
        <taxon>Magnoliopsida</taxon>
        <taxon>eudicotyledons</taxon>
        <taxon>Gunneridae</taxon>
        <taxon>Pentapetalae</taxon>
        <taxon>rosids</taxon>
        <taxon>fabids</taxon>
        <taxon>Malpighiales</taxon>
        <taxon>Salicaceae</taxon>
        <taxon>Saliceae</taxon>
        <taxon>Populus</taxon>
    </lineage>
</organism>
<evidence type="ECO:0000256" key="2">
    <source>
        <dbReference type="ARBA" id="ARBA00009995"/>
    </source>
</evidence>
<sequence>MSSCYHSKSLTKQSSPLESQFTEKTTMDKIQGQEASPQVVIVPSPGMGHLIPFVELAKKLVHQHNFSVTFIIPNDGSPMKPHRQLLQALPKGVSSVFLPPVNFDDLPPDVLMETRITLSLTRSLDALRDSLKTLTDSTKVVALVVDFFGPFAFEIAKEFDVLPFVFFPTSAMLLSLSFHLPRLDETYSGEYKDMTEPVRLPGCVPVQGRDLVDPVQDKKDDAYKWILHLCKLYNSAAGIMINSFIDLEPGAFKALMEENNIGKPPVYPVGPLTQIGSTSGDVGESECLNWLDKQPKGSVLFVSFGSGGTLSHAQLNELSLGLEMSRQRFLWVVRSPHDEATNATYFGIRSSDDPLAFLPEGFLDRTKGVGLVVPSWAPQIQVLSHSSTGGFLTHCGWNSILESIVNGVPLIAWPLYAEQRMNSVLLADGLKVALRVKVNENGLVMKEDIANYARSIFEGEEGKSIKSKMNELKSAATRALSEDGSSTKSLAEVARIWKDHKNYATSHLP</sequence>
<evidence type="ECO:0000256" key="8">
    <source>
        <dbReference type="SAM" id="MobiDB-lite"/>
    </source>
</evidence>
<dbReference type="FunFam" id="3.40.50.2000:FF:000054">
    <property type="entry name" value="Glycosyltransferase"/>
    <property type="match status" value="1"/>
</dbReference>
<dbReference type="Gene3D" id="3.40.50.2000">
    <property type="entry name" value="Glycogen Phosphorylase B"/>
    <property type="match status" value="2"/>
</dbReference>
<dbReference type="AlphaFoldDB" id="A0A3N7EVT3"/>
<dbReference type="PROSITE" id="PS00375">
    <property type="entry name" value="UDPGT"/>
    <property type="match status" value="1"/>
</dbReference>
<dbReference type="PANTHER" id="PTHR48046">
    <property type="entry name" value="UDP-GLYCOSYLTRANSFERASE 72E1"/>
    <property type="match status" value="1"/>
</dbReference>
<dbReference type="EC" id="2.4.1.-" evidence="7"/>
<evidence type="ECO:0000313" key="9">
    <source>
        <dbReference type="EMBL" id="RQO88325.1"/>
    </source>
</evidence>
<dbReference type="InterPro" id="IPR002213">
    <property type="entry name" value="UDP_glucos_trans"/>
</dbReference>
<keyword evidence="10" id="KW-1185">Reference proteome</keyword>
<dbReference type="GO" id="GO:0047213">
    <property type="term" value="F:anthocyanidin 3-O-glucosyltransferase activity"/>
    <property type="evidence" value="ECO:0007669"/>
    <property type="project" value="UniProtKB-EC"/>
</dbReference>
<keyword evidence="4 6" id="KW-0808">Transferase</keyword>